<keyword evidence="2" id="KW-1185">Reference proteome</keyword>
<dbReference type="EMBL" id="JALJOV010000053">
    <property type="protein sequence ID" value="KAK9867967.1"/>
    <property type="molecule type" value="Genomic_DNA"/>
</dbReference>
<sequence length="87" mass="9860">MASLRYRKILVNKEPGISPTLASLRPQLGRRHRALPRGPPSELVPRMGRSFIIRNPGRRYANCVFCTELASTAWKVQQQPHQLQPTG</sequence>
<accession>A0AAW1TG60</accession>
<dbReference type="Proteomes" id="UP001485043">
    <property type="component" value="Unassembled WGS sequence"/>
</dbReference>
<gene>
    <name evidence="1" type="ORF">WJX84_009978</name>
</gene>
<dbReference type="AlphaFoldDB" id="A0AAW1TG60"/>
<comment type="caution">
    <text evidence="1">The sequence shown here is derived from an EMBL/GenBank/DDBJ whole genome shotgun (WGS) entry which is preliminary data.</text>
</comment>
<evidence type="ECO:0000313" key="2">
    <source>
        <dbReference type="Proteomes" id="UP001485043"/>
    </source>
</evidence>
<proteinExistence type="predicted"/>
<organism evidence="1 2">
    <name type="scientific">Apatococcus fuscideae</name>
    <dbReference type="NCBI Taxonomy" id="2026836"/>
    <lineage>
        <taxon>Eukaryota</taxon>
        <taxon>Viridiplantae</taxon>
        <taxon>Chlorophyta</taxon>
        <taxon>core chlorophytes</taxon>
        <taxon>Trebouxiophyceae</taxon>
        <taxon>Chlorellales</taxon>
        <taxon>Chlorellaceae</taxon>
        <taxon>Apatococcus</taxon>
    </lineage>
</organism>
<name>A0AAW1TG60_9CHLO</name>
<evidence type="ECO:0000313" key="1">
    <source>
        <dbReference type="EMBL" id="KAK9867967.1"/>
    </source>
</evidence>
<reference evidence="1 2" key="1">
    <citation type="journal article" date="2024" name="Nat. Commun.">
        <title>Phylogenomics reveals the evolutionary origins of lichenization in chlorophyte algae.</title>
        <authorList>
            <person name="Puginier C."/>
            <person name="Libourel C."/>
            <person name="Otte J."/>
            <person name="Skaloud P."/>
            <person name="Haon M."/>
            <person name="Grisel S."/>
            <person name="Petersen M."/>
            <person name="Berrin J.G."/>
            <person name="Delaux P.M."/>
            <person name="Dal Grande F."/>
            <person name="Keller J."/>
        </authorList>
    </citation>
    <scope>NUCLEOTIDE SEQUENCE [LARGE SCALE GENOMIC DNA]</scope>
    <source>
        <strain evidence="1 2">SAG 2523</strain>
    </source>
</reference>
<protein>
    <submittedName>
        <fullName evidence="1">Uncharacterized protein</fullName>
    </submittedName>
</protein>